<comment type="caution">
    <text evidence="1">The sequence shown here is derived from an EMBL/GenBank/DDBJ whole genome shotgun (WGS) entry which is preliminary data.</text>
</comment>
<name>A0A6L5XMV6_9BACT</name>
<gene>
    <name evidence="1" type="ORF">FYJ44_09120</name>
</gene>
<reference evidence="1 2" key="1">
    <citation type="submission" date="2019-09" db="EMBL/GenBank/DDBJ databases">
        <title>In-depth cultivation of the pig gut microbiome towards novel bacterial diversity and tailored functional studies.</title>
        <authorList>
            <person name="Wylensek D."/>
            <person name="Hitch T.C.A."/>
            <person name="Clavel T."/>
        </authorList>
    </citation>
    <scope>NUCLEOTIDE SEQUENCE [LARGE SCALE GENOMIC DNA]</scope>
    <source>
        <strain evidence="1 2">PG-178-WT-4</strain>
    </source>
</reference>
<dbReference type="Proteomes" id="UP000477488">
    <property type="component" value="Unassembled WGS sequence"/>
</dbReference>
<organism evidence="1 2">
    <name type="scientific">Desulfovibrio porci</name>
    <dbReference type="NCBI Taxonomy" id="2605782"/>
    <lineage>
        <taxon>Bacteria</taxon>
        <taxon>Pseudomonadati</taxon>
        <taxon>Thermodesulfobacteriota</taxon>
        <taxon>Desulfovibrionia</taxon>
        <taxon>Desulfovibrionales</taxon>
        <taxon>Desulfovibrionaceae</taxon>
        <taxon>Desulfovibrio</taxon>
    </lineage>
</organism>
<dbReference type="RefSeq" id="WP_195840999.1">
    <property type="nucleotide sequence ID" value="NZ_VUMH01000008.1"/>
</dbReference>
<dbReference type="AlphaFoldDB" id="A0A6L5XMV6"/>
<sequence length="98" mass="11092">MLVLWSMGLKESVPKNQDTLCRDALFFVILSEGSSACGMERSRYPGFFQDIPENYQGFVPKQKVEEVARTIFAQEVSQHVAPRARSLTVTAIFSIFPF</sequence>
<protein>
    <submittedName>
        <fullName evidence="1">Uncharacterized protein</fullName>
    </submittedName>
</protein>
<evidence type="ECO:0000313" key="1">
    <source>
        <dbReference type="EMBL" id="MSS28191.1"/>
    </source>
</evidence>
<proteinExistence type="predicted"/>
<accession>A0A6L5XMV6</accession>
<dbReference type="EMBL" id="VUMH01000008">
    <property type="protein sequence ID" value="MSS28191.1"/>
    <property type="molecule type" value="Genomic_DNA"/>
</dbReference>
<evidence type="ECO:0000313" key="2">
    <source>
        <dbReference type="Proteomes" id="UP000477488"/>
    </source>
</evidence>
<keyword evidence="2" id="KW-1185">Reference proteome</keyword>